<sequence length="120" mass="13006">MTPRFGQHMPVAKAMKAGTTIAAGTIAGVIPTGQYITAEIRRELKAARHDDAVPGAFQLHLEALEWAVGLELGRAAGHHHQAAQRACQFALTHIDGGARHAYLKILYAQRIPARPIRART</sequence>
<protein>
    <submittedName>
        <fullName evidence="1">Uncharacterized protein</fullName>
    </submittedName>
</protein>
<organism evidence="1 2">
    <name type="scientific">Paraburkholderia bannensis</name>
    <dbReference type="NCBI Taxonomy" id="765414"/>
    <lineage>
        <taxon>Bacteria</taxon>
        <taxon>Pseudomonadati</taxon>
        <taxon>Pseudomonadota</taxon>
        <taxon>Betaproteobacteria</taxon>
        <taxon>Burkholderiales</taxon>
        <taxon>Burkholderiaceae</taxon>
        <taxon>Paraburkholderia</taxon>
    </lineage>
</organism>
<dbReference type="AlphaFoldDB" id="A0A7W9WWQ5"/>
<name>A0A7W9WWQ5_9BURK</name>
<keyword evidence="2" id="KW-1185">Reference proteome</keyword>
<dbReference type="Proteomes" id="UP000571554">
    <property type="component" value="Unassembled WGS sequence"/>
</dbReference>
<proteinExistence type="predicted"/>
<evidence type="ECO:0000313" key="2">
    <source>
        <dbReference type="Proteomes" id="UP000571554"/>
    </source>
</evidence>
<gene>
    <name evidence="1" type="ORF">F4827_006674</name>
</gene>
<dbReference type="EMBL" id="JACHBW010000032">
    <property type="protein sequence ID" value="MBB6106797.1"/>
    <property type="molecule type" value="Genomic_DNA"/>
</dbReference>
<comment type="caution">
    <text evidence="1">The sequence shown here is derived from an EMBL/GenBank/DDBJ whole genome shotgun (WGS) entry which is preliminary data.</text>
</comment>
<reference evidence="1 2" key="1">
    <citation type="submission" date="2020-08" db="EMBL/GenBank/DDBJ databases">
        <title>Above-ground endophytic microbial communities from plants in different locations in the United States.</title>
        <authorList>
            <person name="Frank C."/>
        </authorList>
    </citation>
    <scope>NUCLEOTIDE SEQUENCE [LARGE SCALE GENOMIC DNA]</scope>
    <source>
        <strain evidence="1 2">WP4_2_2</strain>
    </source>
</reference>
<accession>A0A7W9WWQ5</accession>
<evidence type="ECO:0000313" key="1">
    <source>
        <dbReference type="EMBL" id="MBB6106797.1"/>
    </source>
</evidence>